<dbReference type="PANTHER" id="PTHR44215">
    <property type="entry name" value="WD REPEAT-CONTAINING PROTEIN 75"/>
    <property type="match status" value="1"/>
</dbReference>
<dbReference type="EMBL" id="JAGFBS010000002">
    <property type="protein sequence ID" value="KAG6380891.1"/>
    <property type="molecule type" value="Genomic_DNA"/>
</dbReference>
<dbReference type="GO" id="GO:0003723">
    <property type="term" value="F:RNA binding"/>
    <property type="evidence" value="ECO:0007669"/>
    <property type="project" value="InterPro"/>
</dbReference>
<evidence type="ECO:0000256" key="1">
    <source>
        <dbReference type="ARBA" id="ARBA00004604"/>
    </source>
</evidence>
<dbReference type="OrthoDB" id="4096at2759"/>
<comment type="caution">
    <text evidence="10">The sequence shown here is derived from an EMBL/GenBank/DDBJ whole genome shotgun (WGS) entry which is preliminary data.</text>
</comment>
<dbReference type="InterPro" id="IPR011047">
    <property type="entry name" value="Quinoprotein_ADH-like_sf"/>
</dbReference>
<dbReference type="GO" id="GO:0032040">
    <property type="term" value="C:small-subunit processome"/>
    <property type="evidence" value="ECO:0007669"/>
    <property type="project" value="InterPro"/>
</dbReference>
<dbReference type="PROSITE" id="PS50294">
    <property type="entry name" value="WD_REPEATS_REGION"/>
    <property type="match status" value="2"/>
</dbReference>
<keyword evidence="5" id="KW-0677">Repeat</keyword>
<keyword evidence="7" id="KW-0539">Nucleus</keyword>
<dbReference type="GO" id="GO:0045943">
    <property type="term" value="P:positive regulation of transcription by RNA polymerase I"/>
    <property type="evidence" value="ECO:0007669"/>
    <property type="project" value="InterPro"/>
</dbReference>
<keyword evidence="4 8" id="KW-0853">WD repeat</keyword>
<protein>
    <submittedName>
        <fullName evidence="10">Quinon protein alcohol dehydrogenase-like superfamily</fullName>
    </submittedName>
</protein>
<evidence type="ECO:0000256" key="9">
    <source>
        <dbReference type="SAM" id="MobiDB-lite"/>
    </source>
</evidence>
<evidence type="ECO:0000256" key="7">
    <source>
        <dbReference type="ARBA" id="ARBA00023242"/>
    </source>
</evidence>
<evidence type="ECO:0000313" key="11">
    <source>
        <dbReference type="Proteomes" id="UP000683000"/>
    </source>
</evidence>
<keyword evidence="3" id="KW-0698">rRNA processing</keyword>
<dbReference type="GO" id="GO:0006364">
    <property type="term" value="P:rRNA processing"/>
    <property type="evidence" value="ECO:0007669"/>
    <property type="project" value="UniProtKB-KW"/>
</dbReference>
<dbReference type="AlphaFoldDB" id="A0A8I2YYM7"/>
<dbReference type="Gene3D" id="2.130.10.10">
    <property type="entry name" value="YVTN repeat-like/Quinoprotein amine dehydrogenase"/>
    <property type="match status" value="2"/>
</dbReference>
<dbReference type="SUPFAM" id="SSF50998">
    <property type="entry name" value="Quinoprotein alcohol dehydrogenase-like"/>
    <property type="match status" value="1"/>
</dbReference>
<gene>
    <name evidence="10" type="ORF">JVT61DRAFT_5283</name>
</gene>
<name>A0A8I2YYM7_9AGAM</name>
<organism evidence="10 11">
    <name type="scientific">Boletus reticuloceps</name>
    <dbReference type="NCBI Taxonomy" id="495285"/>
    <lineage>
        <taxon>Eukaryota</taxon>
        <taxon>Fungi</taxon>
        <taxon>Dikarya</taxon>
        <taxon>Basidiomycota</taxon>
        <taxon>Agaricomycotina</taxon>
        <taxon>Agaricomycetes</taxon>
        <taxon>Agaricomycetidae</taxon>
        <taxon>Boletales</taxon>
        <taxon>Boletineae</taxon>
        <taxon>Boletaceae</taxon>
        <taxon>Boletoideae</taxon>
        <taxon>Boletus</taxon>
    </lineage>
</organism>
<dbReference type="Pfam" id="PF23869">
    <property type="entry name" value="Beta-prop_WDR75_1st"/>
    <property type="match status" value="1"/>
</dbReference>
<dbReference type="InterPro" id="IPR053826">
    <property type="entry name" value="WDR75"/>
</dbReference>
<keyword evidence="6" id="KW-0804">Transcription</keyword>
<dbReference type="SMART" id="SM00320">
    <property type="entry name" value="WD40"/>
    <property type="match status" value="3"/>
</dbReference>
<evidence type="ECO:0000256" key="6">
    <source>
        <dbReference type="ARBA" id="ARBA00023163"/>
    </source>
</evidence>
<comment type="subcellular location">
    <subcellularLocation>
        <location evidence="1">Nucleus</location>
        <location evidence="1">Nucleolus</location>
    </subcellularLocation>
</comment>
<evidence type="ECO:0000256" key="4">
    <source>
        <dbReference type="ARBA" id="ARBA00022574"/>
    </source>
</evidence>
<evidence type="ECO:0000256" key="3">
    <source>
        <dbReference type="ARBA" id="ARBA00022552"/>
    </source>
</evidence>
<evidence type="ECO:0000256" key="5">
    <source>
        <dbReference type="ARBA" id="ARBA00022737"/>
    </source>
</evidence>
<feature type="repeat" description="WD" evidence="8">
    <location>
        <begin position="86"/>
        <end position="128"/>
    </location>
</feature>
<dbReference type="Proteomes" id="UP000683000">
    <property type="component" value="Unassembled WGS sequence"/>
</dbReference>
<feature type="region of interest" description="Disordered" evidence="9">
    <location>
        <begin position="1"/>
        <end position="38"/>
    </location>
</feature>
<reference evidence="10" key="1">
    <citation type="submission" date="2021-03" db="EMBL/GenBank/DDBJ databases">
        <title>Evolutionary innovations through gain and loss of genes in the ectomycorrhizal Boletales.</title>
        <authorList>
            <person name="Wu G."/>
            <person name="Miyauchi S."/>
            <person name="Morin E."/>
            <person name="Yang Z.-L."/>
            <person name="Xu J."/>
            <person name="Martin F.M."/>
        </authorList>
    </citation>
    <scope>NUCLEOTIDE SEQUENCE</scope>
    <source>
        <strain evidence="10">BR01</strain>
    </source>
</reference>
<dbReference type="GO" id="GO:2000234">
    <property type="term" value="P:positive regulation of rRNA processing"/>
    <property type="evidence" value="ECO:0007669"/>
    <property type="project" value="TreeGrafter"/>
</dbReference>
<evidence type="ECO:0000256" key="2">
    <source>
        <dbReference type="ARBA" id="ARBA00022517"/>
    </source>
</evidence>
<keyword evidence="2" id="KW-0690">Ribosome biogenesis</keyword>
<dbReference type="InterPro" id="IPR015943">
    <property type="entry name" value="WD40/YVTN_repeat-like_dom_sf"/>
</dbReference>
<accession>A0A8I2YYM7</accession>
<dbReference type="PANTHER" id="PTHR44215:SF1">
    <property type="entry name" value="WD REPEAT-CONTAINING PROTEIN 75"/>
    <property type="match status" value="1"/>
</dbReference>
<evidence type="ECO:0000313" key="10">
    <source>
        <dbReference type="EMBL" id="KAG6380891.1"/>
    </source>
</evidence>
<keyword evidence="11" id="KW-1185">Reference proteome</keyword>
<feature type="repeat" description="WD" evidence="8">
    <location>
        <begin position="291"/>
        <end position="332"/>
    </location>
</feature>
<evidence type="ECO:0000256" key="8">
    <source>
        <dbReference type="PROSITE-ProRule" id="PRU00221"/>
    </source>
</evidence>
<dbReference type="InterPro" id="IPR001680">
    <property type="entry name" value="WD40_rpt"/>
</dbReference>
<dbReference type="PROSITE" id="PS50082">
    <property type="entry name" value="WD_REPEATS_2"/>
    <property type="match status" value="2"/>
</dbReference>
<sequence>MPARKSKASASSAVPFQHAAHGPAMTTNEPEPRRWRWSPLTDSSTSLHPPIFTRDGSHFFSIVGSTIKIYSATSGKIISTLPGSQDHGHTDIITSAVLSPQNAFQLITASLDGTIKIWDFLEGVLLRTIGLDQPIHHVCTHEKIKDHLFVAAVKNKKTQEPGHTDVLQESCIVFRVSLKSQGSGSPEKAQRPSQVVPIGKTRTTAGLAVSASGERLIAIAGHKAYVAPISNLKSGFTKFVSPEPLTCLAVHPFEDYFATGDAKGVVRLWYCLDPKLVKVVGVEKKSQTSTLHWHAHAVSSVAFTTNGAYLLSGGEESVLVIWQLHSGKREFVPRVGSPITNIVVSPSRLAEEEYLWDLQMLAMHS</sequence>
<proteinExistence type="predicted"/>